<dbReference type="InterPro" id="IPR023213">
    <property type="entry name" value="CAT-like_dom_sf"/>
</dbReference>
<evidence type="ECO:0000256" key="1">
    <source>
        <dbReference type="ARBA" id="ARBA00022679"/>
    </source>
</evidence>
<dbReference type="Gene3D" id="3.30.559.10">
    <property type="entry name" value="Chloramphenicol acetyltransferase-like domain"/>
    <property type="match status" value="2"/>
</dbReference>
<comment type="caution">
    <text evidence="3">The sequence shown here is derived from an EMBL/GenBank/DDBJ whole genome shotgun (WGS) entry which is preliminary data.</text>
</comment>
<gene>
    <name evidence="3" type="ORF">BJY01DRAFT_253382</name>
</gene>
<reference evidence="3 4" key="1">
    <citation type="submission" date="2024-07" db="EMBL/GenBank/DDBJ databases">
        <title>Section-level genome sequencing and comparative genomics of Aspergillus sections Usti and Cavernicolus.</title>
        <authorList>
            <consortium name="Lawrence Berkeley National Laboratory"/>
            <person name="Nybo J.L."/>
            <person name="Vesth T.C."/>
            <person name="Theobald S."/>
            <person name="Frisvad J.C."/>
            <person name="Larsen T.O."/>
            <person name="Kjaerboelling I."/>
            <person name="Rothschild-Mancinelli K."/>
            <person name="Lyhne E.K."/>
            <person name="Kogle M.E."/>
            <person name="Barry K."/>
            <person name="Clum A."/>
            <person name="Na H."/>
            <person name="Ledsgaard L."/>
            <person name="Lin J."/>
            <person name="Lipzen A."/>
            <person name="Kuo A."/>
            <person name="Riley R."/>
            <person name="Mondo S."/>
            <person name="Labutti K."/>
            <person name="Haridas S."/>
            <person name="Pangalinan J."/>
            <person name="Salamov A.A."/>
            <person name="Simmons B.A."/>
            <person name="Magnuson J.K."/>
            <person name="Chen J."/>
            <person name="Drula E."/>
            <person name="Henrissat B."/>
            <person name="Wiebenga A."/>
            <person name="Lubbers R.J."/>
            <person name="Gomes A.C."/>
            <person name="Makela M.R."/>
            <person name="Stajich J."/>
            <person name="Grigoriev I.V."/>
            <person name="Mortensen U.H."/>
            <person name="De Vries R.P."/>
            <person name="Baker S.E."/>
            <person name="Andersen M.R."/>
        </authorList>
    </citation>
    <scope>NUCLEOTIDE SEQUENCE [LARGE SCALE GENOMIC DNA]</scope>
    <source>
        <strain evidence="3 4">CBS 123904</strain>
    </source>
</reference>
<evidence type="ECO:0000256" key="2">
    <source>
        <dbReference type="ARBA" id="ARBA00023315"/>
    </source>
</evidence>
<keyword evidence="2" id="KW-0012">Acyltransferase</keyword>
<evidence type="ECO:0000313" key="4">
    <source>
        <dbReference type="Proteomes" id="UP001610446"/>
    </source>
</evidence>
<dbReference type="Proteomes" id="UP001610446">
    <property type="component" value="Unassembled WGS sequence"/>
</dbReference>
<dbReference type="InterPro" id="IPR050317">
    <property type="entry name" value="Plant_Fungal_Acyltransferase"/>
</dbReference>
<proteinExistence type="predicted"/>
<keyword evidence="1 3" id="KW-0808">Transferase</keyword>
<protein>
    <submittedName>
        <fullName evidence="3">Transferase family-domain-containing protein</fullName>
    </submittedName>
</protein>
<name>A0ABR4J0V5_9EURO</name>
<dbReference type="PANTHER" id="PTHR31642">
    <property type="entry name" value="TRICHOTHECENE 3-O-ACETYLTRANSFERASE"/>
    <property type="match status" value="1"/>
</dbReference>
<sequence>MEGEWKVTRLSPMDNVMPRFYTNLILFFRLAHNQDIHEVHASLDKSLLRTLPSAPLLPGSAYEIKDDDDQVHGRGRLEIRVHSSARPTLLFNDLTEDSDCEDLEDLQQTALTVQKLIPPLGLPDTRPDGPGALVFAAQANYIRGGLLLGLTEYHPVIDGASGTLLVRKWAENTRILLQEEKGQADTAPRLDITPDSHDPGILERLWHEAENVPDYNQPETADDDTYRLIGLSAPNLTHPTVGLERQTSPPRMRSTIFYVSKASFAALRARADSDIQETEGGSSAGKGTIRPGASDALMALLWRAICKARFPPDEEQTQLLLETATESALDTTLNGRALFSSNLPWTYLGSLVFINTTRLPLSTLLAPETTLGSIAQEVRTATDTITPSKLHEGFGLAATLSDYKALSYPFATFAGTEVCISSWLAWSLYDADFGSLLGCPETVRLPHGEFDAVCRQCVVLPLQVHGGFEIVLSMKEEEMGRMETDEEFMRWAKVVSN</sequence>
<dbReference type="GO" id="GO:0016740">
    <property type="term" value="F:transferase activity"/>
    <property type="evidence" value="ECO:0007669"/>
    <property type="project" value="UniProtKB-KW"/>
</dbReference>
<dbReference type="Pfam" id="PF02458">
    <property type="entry name" value="Transferase"/>
    <property type="match status" value="1"/>
</dbReference>
<accession>A0ABR4J0V5</accession>
<dbReference type="PANTHER" id="PTHR31642:SF270">
    <property type="entry name" value="O-ACYLTRANSFERASE AUSQ"/>
    <property type="match status" value="1"/>
</dbReference>
<dbReference type="EMBL" id="JBFXLU010000237">
    <property type="protein sequence ID" value="KAL2833625.1"/>
    <property type="molecule type" value="Genomic_DNA"/>
</dbReference>
<evidence type="ECO:0000313" key="3">
    <source>
        <dbReference type="EMBL" id="KAL2833625.1"/>
    </source>
</evidence>
<keyword evidence="4" id="KW-1185">Reference proteome</keyword>
<organism evidence="3 4">
    <name type="scientific">Aspergillus pseudoustus</name>
    <dbReference type="NCBI Taxonomy" id="1810923"/>
    <lineage>
        <taxon>Eukaryota</taxon>
        <taxon>Fungi</taxon>
        <taxon>Dikarya</taxon>
        <taxon>Ascomycota</taxon>
        <taxon>Pezizomycotina</taxon>
        <taxon>Eurotiomycetes</taxon>
        <taxon>Eurotiomycetidae</taxon>
        <taxon>Eurotiales</taxon>
        <taxon>Aspergillaceae</taxon>
        <taxon>Aspergillus</taxon>
        <taxon>Aspergillus subgen. Nidulantes</taxon>
    </lineage>
</organism>